<dbReference type="RefSeq" id="WP_164269502.1">
    <property type="nucleotide sequence ID" value="NZ_JAAGMS010000145.1"/>
</dbReference>
<dbReference type="Pfam" id="PF00248">
    <property type="entry name" value="Aldo_ket_red"/>
    <property type="match status" value="1"/>
</dbReference>
<dbReference type="CDD" id="cd19081">
    <property type="entry name" value="AKR_AKR9C1"/>
    <property type="match status" value="1"/>
</dbReference>
<dbReference type="PANTHER" id="PTHR43364">
    <property type="entry name" value="NADH-SPECIFIC METHYLGLYOXAL REDUCTASE-RELATED"/>
    <property type="match status" value="1"/>
</dbReference>
<dbReference type="InterPro" id="IPR023210">
    <property type="entry name" value="NADP_OxRdtase_dom"/>
</dbReference>
<dbReference type="PANTHER" id="PTHR43364:SF4">
    <property type="entry name" value="NAD(P)-LINKED OXIDOREDUCTASE SUPERFAMILY PROTEIN"/>
    <property type="match status" value="1"/>
</dbReference>
<dbReference type="AlphaFoldDB" id="A0A7K3RA39"/>
<dbReference type="Gene3D" id="3.20.20.100">
    <property type="entry name" value="NADP-dependent oxidoreductase domain"/>
    <property type="match status" value="1"/>
</dbReference>
<dbReference type="InterPro" id="IPR050523">
    <property type="entry name" value="AKR_Detox_Biosynth"/>
</dbReference>
<dbReference type="FunFam" id="3.20.20.100:FF:000004">
    <property type="entry name" value="Oxidoreductase, aldo/keto reductase"/>
    <property type="match status" value="1"/>
</dbReference>
<keyword evidence="1" id="KW-0560">Oxidoreductase</keyword>
<feature type="domain" description="NADP-dependent oxidoreductase" evidence="2">
    <location>
        <begin position="15"/>
        <end position="316"/>
    </location>
</feature>
<gene>
    <name evidence="3" type="ORF">G3I58_13875</name>
</gene>
<dbReference type="SUPFAM" id="SSF51430">
    <property type="entry name" value="NAD(P)-linked oxidoreductase"/>
    <property type="match status" value="1"/>
</dbReference>
<evidence type="ECO:0000313" key="4">
    <source>
        <dbReference type="Proteomes" id="UP000470951"/>
    </source>
</evidence>
<evidence type="ECO:0000259" key="2">
    <source>
        <dbReference type="Pfam" id="PF00248"/>
    </source>
</evidence>
<organism evidence="3 4">
    <name type="scientific">Streptomyces anulatus</name>
    <name type="common">Streptomyces chrysomallus</name>
    <dbReference type="NCBI Taxonomy" id="1892"/>
    <lineage>
        <taxon>Bacteria</taxon>
        <taxon>Bacillati</taxon>
        <taxon>Actinomycetota</taxon>
        <taxon>Actinomycetes</taxon>
        <taxon>Kitasatosporales</taxon>
        <taxon>Streptomycetaceae</taxon>
        <taxon>Streptomyces</taxon>
    </lineage>
</organism>
<sequence>MKQRFLGRSGLRVSELCLGAMTFGQDTDEATAHRILDAFTEAGGTFVDTADVYHRGVSEEIVGRWLKGRRRDDLVIATKVFGTMGESPNAGGLSRKHIVSAVEASLRRLGTDHIDLYQTHVWDATTPVEETLSTLDTLVKAGKVRYLGASNLSASQLQRSQDLADRNGWERYVSLQPLYNLLAREVEWELVPVSAAEGVGIIPWSPLQGGWLTGKYRRGMTSAAPGTREARYQAELGREAWRERDNEETWRVVEAVVAVAGEAGRTPAQTALRWLLGRPGVTAPIVGARTPEQLADSLGAVGWELTAEQAGRLDAASARPLPYPYDILHRFRDREPRDD</sequence>
<dbReference type="Proteomes" id="UP000470951">
    <property type="component" value="Unassembled WGS sequence"/>
</dbReference>
<reference evidence="3 4" key="1">
    <citation type="submission" date="2020-01" db="EMBL/GenBank/DDBJ databases">
        <title>Insect and environment-associated Actinomycetes.</title>
        <authorList>
            <person name="Currrie C."/>
            <person name="Chevrette M."/>
            <person name="Carlson C."/>
            <person name="Stubbendieck R."/>
            <person name="Wendt-Pienkowski E."/>
        </authorList>
    </citation>
    <scope>NUCLEOTIDE SEQUENCE [LARGE SCALE GENOMIC DNA]</scope>
    <source>
        <strain evidence="3 4">SID7903</strain>
    </source>
</reference>
<dbReference type="GO" id="GO:0016491">
    <property type="term" value="F:oxidoreductase activity"/>
    <property type="evidence" value="ECO:0007669"/>
    <property type="project" value="UniProtKB-KW"/>
</dbReference>
<dbReference type="InterPro" id="IPR036812">
    <property type="entry name" value="NAD(P)_OxRdtase_dom_sf"/>
</dbReference>
<dbReference type="GO" id="GO:0005829">
    <property type="term" value="C:cytosol"/>
    <property type="evidence" value="ECO:0007669"/>
    <property type="project" value="UniProtKB-ARBA"/>
</dbReference>
<evidence type="ECO:0000313" key="3">
    <source>
        <dbReference type="EMBL" id="NEB99049.1"/>
    </source>
</evidence>
<protein>
    <submittedName>
        <fullName evidence="3">Aldo/keto reductase</fullName>
    </submittedName>
</protein>
<comment type="caution">
    <text evidence="3">The sequence shown here is derived from an EMBL/GenBank/DDBJ whole genome shotgun (WGS) entry which is preliminary data.</text>
</comment>
<proteinExistence type="predicted"/>
<accession>A0A7K3RA39</accession>
<dbReference type="EMBL" id="JAAGMS010000145">
    <property type="protein sequence ID" value="NEB99049.1"/>
    <property type="molecule type" value="Genomic_DNA"/>
</dbReference>
<evidence type="ECO:0000256" key="1">
    <source>
        <dbReference type="ARBA" id="ARBA00023002"/>
    </source>
</evidence>
<name>A0A7K3RA39_STRAQ</name>